<protein>
    <submittedName>
        <fullName evidence="2 3">Uncharacterized protein</fullName>
    </submittedName>
</protein>
<feature type="compositionally biased region" description="Pro residues" evidence="1">
    <location>
        <begin position="95"/>
        <end position="106"/>
    </location>
</feature>
<evidence type="ECO:0000313" key="3">
    <source>
        <dbReference type="EnsemblFungi" id="MAPG_03025T0"/>
    </source>
</evidence>
<gene>
    <name evidence="2" type="ORF">MAPG_03025</name>
</gene>
<reference evidence="4" key="2">
    <citation type="submission" date="2010-05" db="EMBL/GenBank/DDBJ databases">
        <title>The genome sequence of Magnaporthe poae strain ATCC 64411.</title>
        <authorList>
            <person name="Ma L.-J."/>
            <person name="Dead R."/>
            <person name="Young S."/>
            <person name="Zeng Q."/>
            <person name="Koehrsen M."/>
            <person name="Alvarado L."/>
            <person name="Berlin A."/>
            <person name="Chapman S.B."/>
            <person name="Chen Z."/>
            <person name="Freedman E."/>
            <person name="Gellesch M."/>
            <person name="Goldberg J."/>
            <person name="Griggs A."/>
            <person name="Gujja S."/>
            <person name="Heilman E.R."/>
            <person name="Heiman D."/>
            <person name="Hepburn T."/>
            <person name="Howarth C."/>
            <person name="Jen D."/>
            <person name="Larson L."/>
            <person name="Mehta T."/>
            <person name="Neiman D."/>
            <person name="Pearson M."/>
            <person name="Roberts A."/>
            <person name="Saif S."/>
            <person name="Shea T."/>
            <person name="Shenoy N."/>
            <person name="Sisk P."/>
            <person name="Stolte C."/>
            <person name="Sykes S."/>
            <person name="Walk T."/>
            <person name="White J."/>
            <person name="Yandava C."/>
            <person name="Haas B."/>
            <person name="Nusbaum C."/>
            <person name="Birren B."/>
        </authorList>
    </citation>
    <scope>NUCLEOTIDE SEQUENCE [LARGE SCALE GENOMIC DNA]</scope>
    <source>
        <strain evidence="4">ATCC 64411 / 73-15</strain>
    </source>
</reference>
<dbReference type="Proteomes" id="UP000011715">
    <property type="component" value="Unassembled WGS sequence"/>
</dbReference>
<feature type="region of interest" description="Disordered" evidence="1">
    <location>
        <begin position="51"/>
        <end position="113"/>
    </location>
</feature>
<reference evidence="3" key="5">
    <citation type="submission" date="2015-06" db="UniProtKB">
        <authorList>
            <consortium name="EnsemblFungi"/>
        </authorList>
    </citation>
    <scope>IDENTIFICATION</scope>
    <source>
        <strain evidence="3">ATCC 64411</strain>
    </source>
</reference>
<name>A0A0C4DSY1_MAGP6</name>
<dbReference type="EnsemblFungi" id="MAPG_03025T0">
    <property type="protein sequence ID" value="MAPG_03025T0"/>
    <property type="gene ID" value="MAPG_03025"/>
</dbReference>
<sequence length="113" mass="12456">MEPSTRGRRTKVAPTVRMRKKRRKKNEKLRRAGILQKAKCRVMAATRCLLTTSRETEGEGYKETSNQPTPLAFGRAGQSRGEGGSLQELRQAGAPPLPPLPPPPPSSSRAHWA</sequence>
<evidence type="ECO:0000313" key="2">
    <source>
        <dbReference type="EMBL" id="KLU83976.1"/>
    </source>
</evidence>
<reference evidence="3" key="4">
    <citation type="journal article" date="2015" name="G3 (Bethesda)">
        <title>Genome sequences of three phytopathogenic species of the Magnaporthaceae family of fungi.</title>
        <authorList>
            <person name="Okagaki L.H."/>
            <person name="Nunes C.C."/>
            <person name="Sailsbery J."/>
            <person name="Clay B."/>
            <person name="Brown D."/>
            <person name="John T."/>
            <person name="Oh Y."/>
            <person name="Young N."/>
            <person name="Fitzgerald M."/>
            <person name="Haas B.J."/>
            <person name="Zeng Q."/>
            <person name="Young S."/>
            <person name="Adiconis X."/>
            <person name="Fan L."/>
            <person name="Levin J.Z."/>
            <person name="Mitchell T.K."/>
            <person name="Okubara P.A."/>
            <person name="Farman M.L."/>
            <person name="Kohn L.M."/>
            <person name="Birren B."/>
            <person name="Ma L.-J."/>
            <person name="Dean R.A."/>
        </authorList>
    </citation>
    <scope>NUCLEOTIDE SEQUENCE</scope>
    <source>
        <strain evidence="3">ATCC 64411 / 73-15</strain>
    </source>
</reference>
<reference evidence="2" key="3">
    <citation type="submission" date="2011-03" db="EMBL/GenBank/DDBJ databases">
        <title>Annotation of Magnaporthe poae ATCC 64411.</title>
        <authorList>
            <person name="Ma L.-J."/>
            <person name="Dead R."/>
            <person name="Young S.K."/>
            <person name="Zeng Q."/>
            <person name="Gargeya S."/>
            <person name="Fitzgerald M."/>
            <person name="Haas B."/>
            <person name="Abouelleil A."/>
            <person name="Alvarado L."/>
            <person name="Arachchi H.M."/>
            <person name="Berlin A."/>
            <person name="Brown A."/>
            <person name="Chapman S.B."/>
            <person name="Chen Z."/>
            <person name="Dunbar C."/>
            <person name="Freedman E."/>
            <person name="Gearin G."/>
            <person name="Gellesch M."/>
            <person name="Goldberg J."/>
            <person name="Griggs A."/>
            <person name="Gujja S."/>
            <person name="Heiman D."/>
            <person name="Howarth C."/>
            <person name="Larson L."/>
            <person name="Lui A."/>
            <person name="MacDonald P.J.P."/>
            <person name="Mehta T."/>
            <person name="Montmayeur A."/>
            <person name="Murphy C."/>
            <person name="Neiman D."/>
            <person name="Pearson M."/>
            <person name="Priest M."/>
            <person name="Roberts A."/>
            <person name="Saif S."/>
            <person name="Shea T."/>
            <person name="Shenoy N."/>
            <person name="Sisk P."/>
            <person name="Stolte C."/>
            <person name="Sykes S."/>
            <person name="Yandava C."/>
            <person name="Wortman J."/>
            <person name="Nusbaum C."/>
            <person name="Birren B."/>
        </authorList>
    </citation>
    <scope>NUCLEOTIDE SEQUENCE</scope>
    <source>
        <strain evidence="2">ATCC 64411</strain>
    </source>
</reference>
<reference evidence="2" key="1">
    <citation type="submission" date="2010-05" db="EMBL/GenBank/DDBJ databases">
        <title>The Genome Sequence of Magnaporthe poae strain ATCC 64411.</title>
        <authorList>
            <consortium name="The Broad Institute Genome Sequencing Platform"/>
            <consortium name="Broad Institute Genome Sequencing Center for Infectious Disease"/>
            <person name="Ma L.-J."/>
            <person name="Dead R."/>
            <person name="Young S."/>
            <person name="Zeng Q."/>
            <person name="Koehrsen M."/>
            <person name="Alvarado L."/>
            <person name="Berlin A."/>
            <person name="Chapman S.B."/>
            <person name="Chen Z."/>
            <person name="Freedman E."/>
            <person name="Gellesch M."/>
            <person name="Goldberg J."/>
            <person name="Griggs A."/>
            <person name="Gujja S."/>
            <person name="Heilman E.R."/>
            <person name="Heiman D."/>
            <person name="Hepburn T."/>
            <person name="Howarth C."/>
            <person name="Jen D."/>
            <person name="Larson L."/>
            <person name="Mehta T."/>
            <person name="Neiman D."/>
            <person name="Pearson M."/>
            <person name="Roberts A."/>
            <person name="Saif S."/>
            <person name="Shea T."/>
            <person name="Shenoy N."/>
            <person name="Sisk P."/>
            <person name="Stolte C."/>
            <person name="Sykes S."/>
            <person name="Walk T."/>
            <person name="White J."/>
            <person name="Yandava C."/>
            <person name="Haas B."/>
            <person name="Nusbaum C."/>
            <person name="Birren B."/>
        </authorList>
    </citation>
    <scope>NUCLEOTIDE SEQUENCE</scope>
    <source>
        <strain evidence="2">ATCC 64411</strain>
    </source>
</reference>
<organism evidence="3 4">
    <name type="scientific">Magnaporthiopsis poae (strain ATCC 64411 / 73-15)</name>
    <name type="common">Kentucky bluegrass fungus</name>
    <name type="synonym">Magnaporthe poae</name>
    <dbReference type="NCBI Taxonomy" id="644358"/>
    <lineage>
        <taxon>Eukaryota</taxon>
        <taxon>Fungi</taxon>
        <taxon>Dikarya</taxon>
        <taxon>Ascomycota</taxon>
        <taxon>Pezizomycotina</taxon>
        <taxon>Sordariomycetes</taxon>
        <taxon>Sordariomycetidae</taxon>
        <taxon>Magnaporthales</taxon>
        <taxon>Magnaporthaceae</taxon>
        <taxon>Magnaporthiopsis</taxon>
    </lineage>
</organism>
<evidence type="ECO:0000313" key="4">
    <source>
        <dbReference type="Proteomes" id="UP000011715"/>
    </source>
</evidence>
<dbReference type="VEuPathDB" id="FungiDB:MAPG_03025"/>
<keyword evidence="4" id="KW-1185">Reference proteome</keyword>
<feature type="compositionally biased region" description="Basic residues" evidence="1">
    <location>
        <begin position="1"/>
        <end position="28"/>
    </location>
</feature>
<dbReference type="AlphaFoldDB" id="A0A0C4DSY1"/>
<feature type="region of interest" description="Disordered" evidence="1">
    <location>
        <begin position="1"/>
        <end position="31"/>
    </location>
</feature>
<accession>A0A0C4DSY1</accession>
<dbReference type="EMBL" id="ADBL01000732">
    <property type="status" value="NOT_ANNOTATED_CDS"/>
    <property type="molecule type" value="Genomic_DNA"/>
</dbReference>
<proteinExistence type="predicted"/>
<dbReference type="EMBL" id="GL876967">
    <property type="protein sequence ID" value="KLU83976.1"/>
    <property type="molecule type" value="Genomic_DNA"/>
</dbReference>
<evidence type="ECO:0000256" key="1">
    <source>
        <dbReference type="SAM" id="MobiDB-lite"/>
    </source>
</evidence>